<dbReference type="AlphaFoldDB" id="A0A239MN84"/>
<dbReference type="Pfam" id="PF12802">
    <property type="entry name" value="MarR_2"/>
    <property type="match status" value="1"/>
</dbReference>
<dbReference type="SMART" id="SM00347">
    <property type="entry name" value="HTH_MARR"/>
    <property type="match status" value="1"/>
</dbReference>
<gene>
    <name evidence="2" type="ORF">SAMN05421812_10676</name>
</gene>
<accession>A0A239MN84</accession>
<keyword evidence="3" id="KW-1185">Reference proteome</keyword>
<dbReference type="Gene3D" id="1.10.10.10">
    <property type="entry name" value="Winged helix-like DNA-binding domain superfamily/Winged helix DNA-binding domain"/>
    <property type="match status" value="1"/>
</dbReference>
<dbReference type="GO" id="GO:0003700">
    <property type="term" value="F:DNA-binding transcription factor activity"/>
    <property type="evidence" value="ECO:0007669"/>
    <property type="project" value="InterPro"/>
</dbReference>
<organism evidence="2 3">
    <name type="scientific">Asanoa hainanensis</name>
    <dbReference type="NCBI Taxonomy" id="560556"/>
    <lineage>
        <taxon>Bacteria</taxon>
        <taxon>Bacillati</taxon>
        <taxon>Actinomycetota</taxon>
        <taxon>Actinomycetes</taxon>
        <taxon>Micromonosporales</taxon>
        <taxon>Micromonosporaceae</taxon>
        <taxon>Asanoa</taxon>
    </lineage>
</organism>
<dbReference type="PROSITE" id="PS50995">
    <property type="entry name" value="HTH_MARR_2"/>
    <property type="match status" value="1"/>
</dbReference>
<dbReference type="InterPro" id="IPR036388">
    <property type="entry name" value="WH-like_DNA-bd_sf"/>
</dbReference>
<feature type="domain" description="HTH marR-type" evidence="1">
    <location>
        <begin position="16"/>
        <end position="152"/>
    </location>
</feature>
<dbReference type="InterPro" id="IPR039422">
    <property type="entry name" value="MarR/SlyA-like"/>
</dbReference>
<keyword evidence="2" id="KW-0238">DNA-binding</keyword>
<evidence type="ECO:0000313" key="3">
    <source>
        <dbReference type="Proteomes" id="UP000198362"/>
    </source>
</evidence>
<name>A0A239MN84_9ACTN</name>
<dbReference type="GO" id="GO:0003677">
    <property type="term" value="F:DNA binding"/>
    <property type="evidence" value="ECO:0007669"/>
    <property type="project" value="UniProtKB-KW"/>
</dbReference>
<dbReference type="Proteomes" id="UP000198362">
    <property type="component" value="Unassembled WGS sequence"/>
</dbReference>
<dbReference type="RefSeq" id="WP_089249728.1">
    <property type="nucleotide sequence ID" value="NZ_FZPH01000006.1"/>
</dbReference>
<dbReference type="InterPro" id="IPR000835">
    <property type="entry name" value="HTH_MarR-typ"/>
</dbReference>
<protein>
    <submittedName>
        <fullName evidence="2">DNA-binding transcriptional regulator, MarR family</fullName>
    </submittedName>
</protein>
<sequence length="158" mass="17477">MRPVTEPAAPPLSADEEALVRTLARVMTVLPKLMDHDLRQDAGISLTEYTTLMHLSEAPDRQLRMNELATACDLSLSGMTRAVARLESDGFVRRIRCDTDGRGWEAVLTPEGLARLEAAYPTHLRSTRQRITDNFADFDLAALTRALDRVSCPGTTPI</sequence>
<dbReference type="PANTHER" id="PTHR33164:SF99">
    <property type="entry name" value="MARR FAMILY REGULATORY PROTEIN"/>
    <property type="match status" value="1"/>
</dbReference>
<dbReference type="OrthoDB" id="5432081at2"/>
<evidence type="ECO:0000259" key="1">
    <source>
        <dbReference type="PROSITE" id="PS50995"/>
    </source>
</evidence>
<dbReference type="InterPro" id="IPR036390">
    <property type="entry name" value="WH_DNA-bd_sf"/>
</dbReference>
<reference evidence="2 3" key="1">
    <citation type="submission" date="2017-06" db="EMBL/GenBank/DDBJ databases">
        <authorList>
            <person name="Kim H.J."/>
            <person name="Triplett B.A."/>
        </authorList>
    </citation>
    <scope>NUCLEOTIDE SEQUENCE [LARGE SCALE GENOMIC DNA]</scope>
    <source>
        <strain evidence="2 3">CGMCC 4.5593</strain>
    </source>
</reference>
<dbReference type="SUPFAM" id="SSF46785">
    <property type="entry name" value="Winged helix' DNA-binding domain"/>
    <property type="match status" value="1"/>
</dbReference>
<evidence type="ECO:0000313" key="2">
    <source>
        <dbReference type="EMBL" id="SNT44115.1"/>
    </source>
</evidence>
<dbReference type="PANTHER" id="PTHR33164">
    <property type="entry name" value="TRANSCRIPTIONAL REGULATOR, MARR FAMILY"/>
    <property type="match status" value="1"/>
</dbReference>
<proteinExistence type="predicted"/>
<dbReference type="EMBL" id="FZPH01000006">
    <property type="protein sequence ID" value="SNT44115.1"/>
    <property type="molecule type" value="Genomic_DNA"/>
</dbReference>
<dbReference type="GO" id="GO:0006950">
    <property type="term" value="P:response to stress"/>
    <property type="evidence" value="ECO:0007669"/>
    <property type="project" value="TreeGrafter"/>
</dbReference>